<keyword evidence="19" id="KW-1185">Reference proteome</keyword>
<proteinExistence type="inferred from homology"/>
<dbReference type="PANTHER" id="PTHR46125:SF20">
    <property type="entry name" value="GATA TRANSCRIPTION FACTOR 25"/>
    <property type="match status" value="1"/>
</dbReference>
<dbReference type="Proteomes" id="UP000593564">
    <property type="component" value="Unassembled WGS sequence"/>
</dbReference>
<evidence type="ECO:0000259" key="17">
    <source>
        <dbReference type="PROSITE" id="PS51320"/>
    </source>
</evidence>
<feature type="region of interest" description="Disordered" evidence="14">
    <location>
        <begin position="183"/>
        <end position="227"/>
    </location>
</feature>
<keyword evidence="8" id="KW-0238">DNA-binding</keyword>
<keyword evidence="11 13" id="KW-0539">Nucleus</keyword>
<dbReference type="GO" id="GO:0008270">
    <property type="term" value="F:zinc ion binding"/>
    <property type="evidence" value="ECO:0007669"/>
    <property type="project" value="UniProtKB-KW"/>
</dbReference>
<dbReference type="PROSITE" id="PS51320">
    <property type="entry name" value="TIFY"/>
    <property type="match status" value="1"/>
</dbReference>
<comment type="subcellular location">
    <subcellularLocation>
        <location evidence="2 13">Nucleus</location>
    </subcellularLocation>
</comment>
<evidence type="ECO:0000256" key="1">
    <source>
        <dbReference type="ARBA" id="ARBA00002206"/>
    </source>
</evidence>
<evidence type="ECO:0000256" key="12">
    <source>
        <dbReference type="PROSITE-ProRule" id="PRU00094"/>
    </source>
</evidence>
<name>A0A7J7GPI1_CAMSI</name>
<feature type="domain" description="CCT" evidence="16">
    <location>
        <begin position="142"/>
        <end position="184"/>
    </location>
</feature>
<evidence type="ECO:0000256" key="5">
    <source>
        <dbReference type="ARBA" id="ARBA00022771"/>
    </source>
</evidence>
<keyword evidence="4" id="KW-0479">Metal-binding</keyword>
<feature type="region of interest" description="Disordered" evidence="14">
    <location>
        <begin position="1"/>
        <end position="44"/>
    </location>
</feature>
<comment type="similarity">
    <text evidence="3">Belongs to the type IV zinc-finger family. Class C subfamily.</text>
</comment>
<protein>
    <recommendedName>
        <fullName evidence="20">GATA transcription factor 25</fullName>
    </recommendedName>
</protein>
<dbReference type="PROSITE" id="PS51017">
    <property type="entry name" value="CCT"/>
    <property type="match status" value="1"/>
</dbReference>
<gene>
    <name evidence="18" type="ORF">HYC85_020344</name>
</gene>
<keyword evidence="7" id="KW-0805">Transcription regulation</keyword>
<dbReference type="EMBL" id="JACBKZ010000009">
    <property type="protein sequence ID" value="KAF5942702.1"/>
    <property type="molecule type" value="Genomic_DNA"/>
</dbReference>
<dbReference type="PROSITE" id="PS50114">
    <property type="entry name" value="GATA_ZN_FINGER_2"/>
    <property type="match status" value="1"/>
</dbReference>
<evidence type="ECO:0000256" key="10">
    <source>
        <dbReference type="ARBA" id="ARBA00023163"/>
    </source>
</evidence>
<evidence type="ECO:0000256" key="9">
    <source>
        <dbReference type="ARBA" id="ARBA00023159"/>
    </source>
</evidence>
<dbReference type="InterPro" id="IPR010402">
    <property type="entry name" value="CCT_domain"/>
</dbReference>
<organism evidence="18 19">
    <name type="scientific">Camellia sinensis</name>
    <name type="common">Tea plant</name>
    <name type="synonym">Thea sinensis</name>
    <dbReference type="NCBI Taxonomy" id="4442"/>
    <lineage>
        <taxon>Eukaryota</taxon>
        <taxon>Viridiplantae</taxon>
        <taxon>Streptophyta</taxon>
        <taxon>Embryophyta</taxon>
        <taxon>Tracheophyta</taxon>
        <taxon>Spermatophyta</taxon>
        <taxon>Magnoliopsida</taxon>
        <taxon>eudicotyledons</taxon>
        <taxon>Gunneridae</taxon>
        <taxon>Pentapetalae</taxon>
        <taxon>asterids</taxon>
        <taxon>Ericales</taxon>
        <taxon>Theaceae</taxon>
        <taxon>Camellia</taxon>
    </lineage>
</organism>
<dbReference type="PROSITE" id="PS00344">
    <property type="entry name" value="GATA_ZN_FINGER_1"/>
    <property type="match status" value="1"/>
</dbReference>
<dbReference type="CDD" id="cd00202">
    <property type="entry name" value="ZnF_GATA"/>
    <property type="match status" value="1"/>
</dbReference>
<dbReference type="Pfam" id="PF00320">
    <property type="entry name" value="GATA"/>
    <property type="match status" value="1"/>
</dbReference>
<reference evidence="18 19" key="2">
    <citation type="submission" date="2020-07" db="EMBL/GenBank/DDBJ databases">
        <title>Genome assembly of wild tea tree DASZ reveals pedigree and selection history of tea varieties.</title>
        <authorList>
            <person name="Zhang W."/>
        </authorList>
    </citation>
    <scope>NUCLEOTIDE SEQUENCE [LARGE SCALE GENOMIC DNA]</scope>
    <source>
        <strain evidence="19">cv. G240</strain>
        <tissue evidence="18">Leaf</tissue>
    </source>
</reference>
<accession>A0A7J7GPI1</accession>
<evidence type="ECO:0000256" key="8">
    <source>
        <dbReference type="ARBA" id="ARBA00023125"/>
    </source>
</evidence>
<evidence type="ECO:0000313" key="19">
    <source>
        <dbReference type="Proteomes" id="UP000593564"/>
    </source>
</evidence>
<dbReference type="GO" id="GO:0005634">
    <property type="term" value="C:nucleus"/>
    <property type="evidence" value="ECO:0007669"/>
    <property type="project" value="UniProtKB-SubCell"/>
</dbReference>
<feature type="compositionally biased region" description="Polar residues" evidence="14">
    <location>
        <begin position="1"/>
        <end position="19"/>
    </location>
</feature>
<dbReference type="Gene3D" id="3.30.50.10">
    <property type="entry name" value="Erythroid Transcription Factor GATA-1, subunit A"/>
    <property type="match status" value="1"/>
</dbReference>
<dbReference type="SMART" id="SM00401">
    <property type="entry name" value="ZnF_GATA"/>
    <property type="match status" value="1"/>
</dbReference>
<evidence type="ECO:0000256" key="14">
    <source>
        <dbReference type="SAM" id="MobiDB-lite"/>
    </source>
</evidence>
<dbReference type="PANTHER" id="PTHR46125">
    <property type="entry name" value="GATA TRANSCRIPTION FACTOR 28"/>
    <property type="match status" value="1"/>
</dbReference>
<feature type="domain" description="GATA-type" evidence="15">
    <location>
        <begin position="210"/>
        <end position="253"/>
    </location>
</feature>
<dbReference type="SUPFAM" id="SSF57716">
    <property type="entry name" value="Glucocorticoid receptor-like (DNA-binding domain)"/>
    <property type="match status" value="1"/>
</dbReference>
<evidence type="ECO:0000256" key="7">
    <source>
        <dbReference type="ARBA" id="ARBA00023015"/>
    </source>
</evidence>
<dbReference type="GO" id="GO:0043565">
    <property type="term" value="F:sequence-specific DNA binding"/>
    <property type="evidence" value="ECO:0007669"/>
    <property type="project" value="InterPro"/>
</dbReference>
<reference evidence="19" key="1">
    <citation type="journal article" date="2020" name="Nat. Commun.">
        <title>Genome assembly of wild tea tree DASZ reveals pedigree and selection history of tea varieties.</title>
        <authorList>
            <person name="Zhang W."/>
            <person name="Zhang Y."/>
            <person name="Qiu H."/>
            <person name="Guo Y."/>
            <person name="Wan H."/>
            <person name="Zhang X."/>
            <person name="Scossa F."/>
            <person name="Alseekh S."/>
            <person name="Zhang Q."/>
            <person name="Wang P."/>
            <person name="Xu L."/>
            <person name="Schmidt M.H."/>
            <person name="Jia X."/>
            <person name="Li D."/>
            <person name="Zhu A."/>
            <person name="Guo F."/>
            <person name="Chen W."/>
            <person name="Ni D."/>
            <person name="Usadel B."/>
            <person name="Fernie A.R."/>
            <person name="Wen W."/>
        </authorList>
    </citation>
    <scope>NUCLEOTIDE SEQUENCE [LARGE SCALE GENOMIC DNA]</scope>
    <source>
        <strain evidence="19">cv. G240</strain>
    </source>
</reference>
<evidence type="ECO:0008006" key="20">
    <source>
        <dbReference type="Google" id="ProtNLM"/>
    </source>
</evidence>
<dbReference type="InterPro" id="IPR045280">
    <property type="entry name" value="TIFY-like"/>
</dbReference>
<dbReference type="Pfam" id="PF06200">
    <property type="entry name" value="tify"/>
    <property type="match status" value="1"/>
</dbReference>
<evidence type="ECO:0000256" key="11">
    <source>
        <dbReference type="ARBA" id="ARBA00023242"/>
    </source>
</evidence>
<evidence type="ECO:0000256" key="2">
    <source>
        <dbReference type="ARBA" id="ARBA00004123"/>
    </source>
</evidence>
<dbReference type="InterPro" id="IPR013088">
    <property type="entry name" value="Znf_NHR/GATA"/>
</dbReference>
<dbReference type="InterPro" id="IPR010399">
    <property type="entry name" value="Tify_dom"/>
</dbReference>
<dbReference type="Pfam" id="PF06203">
    <property type="entry name" value="CCT"/>
    <property type="match status" value="1"/>
</dbReference>
<keyword evidence="10" id="KW-0804">Transcription</keyword>
<comment type="caution">
    <text evidence="18">The sequence shown here is derived from an EMBL/GenBank/DDBJ whole genome shotgun (WGS) entry which is preliminary data.</text>
</comment>
<evidence type="ECO:0000256" key="13">
    <source>
        <dbReference type="PROSITE-ProRule" id="PRU00357"/>
    </source>
</evidence>
<dbReference type="InterPro" id="IPR000679">
    <property type="entry name" value="Znf_GATA"/>
</dbReference>
<keyword evidence="6" id="KW-0862">Zinc</keyword>
<keyword evidence="9" id="KW-0010">Activator</keyword>
<evidence type="ECO:0000259" key="15">
    <source>
        <dbReference type="PROSITE" id="PS50114"/>
    </source>
</evidence>
<comment type="function">
    <text evidence="1">Transcriptional activator that specifically binds 5'-GATA-3' or 5'-GAT-3' motifs within gene promoters.</text>
</comment>
<dbReference type="SMART" id="SM00979">
    <property type="entry name" value="TIFY"/>
    <property type="match status" value="1"/>
</dbReference>
<evidence type="ECO:0000256" key="4">
    <source>
        <dbReference type="ARBA" id="ARBA00022723"/>
    </source>
</evidence>
<dbReference type="AlphaFoldDB" id="A0A7J7GPI1"/>
<evidence type="ECO:0000259" key="16">
    <source>
        <dbReference type="PROSITE" id="PS51017"/>
    </source>
</evidence>
<keyword evidence="5 12" id="KW-0863">Zinc-finger</keyword>
<evidence type="ECO:0000256" key="6">
    <source>
        <dbReference type="ARBA" id="ARBA00022833"/>
    </source>
</evidence>
<evidence type="ECO:0000313" key="18">
    <source>
        <dbReference type="EMBL" id="KAF5942702.1"/>
    </source>
</evidence>
<feature type="domain" description="Tify" evidence="17">
    <location>
        <begin position="75"/>
        <end position="110"/>
    </location>
</feature>
<evidence type="ECO:0000256" key="3">
    <source>
        <dbReference type="ARBA" id="ARBA00007722"/>
    </source>
</evidence>
<dbReference type="GO" id="GO:0006355">
    <property type="term" value="P:regulation of DNA-templated transcription"/>
    <property type="evidence" value="ECO:0007669"/>
    <property type="project" value="InterPro"/>
</dbReference>
<sequence length="287" mass="31561">MYAHSQSLNVPNHFTTADQDPSPCAGGGGGESTADNPHVSYETHSLDDGVGIDDVHIVPSDVVYADGASDLPLQRTDCSNQLTLSFRGQVFVFDDVTTDKVQAVLLLLGASELSSTMQGGELPYENQRESMEYPVRCSLPQRAASLSRFRQKRKERCFDKKIRYNVRQEVALRMQRKKGQFTSAKKCEESASYNTGEDSGQDDSPPETICTHCGTSSKSTPMMRRGPDGPRTLCNACGLFWANKGAMRDLSKKMHDFAPAPTEQIGAGIAESNTNSHQKLYMLLHMI</sequence>